<evidence type="ECO:0000313" key="1">
    <source>
        <dbReference type="EMBL" id="KOF72239.1"/>
    </source>
</evidence>
<proteinExistence type="predicted"/>
<name>A0A0L8G5Y3_OCTBM</name>
<dbReference type="AlphaFoldDB" id="A0A0L8G5Y3"/>
<reference evidence="1" key="1">
    <citation type="submission" date="2015-07" db="EMBL/GenBank/DDBJ databases">
        <title>MeaNS - Measles Nucleotide Surveillance Program.</title>
        <authorList>
            <person name="Tran T."/>
            <person name="Druce J."/>
        </authorList>
    </citation>
    <scope>NUCLEOTIDE SEQUENCE</scope>
    <source>
        <strain evidence="1">UCB-OBI-ISO-001</strain>
        <tissue evidence="1">Gonad</tissue>
    </source>
</reference>
<dbReference type="EMBL" id="KQ423753">
    <property type="protein sequence ID" value="KOF72239.1"/>
    <property type="molecule type" value="Genomic_DNA"/>
</dbReference>
<sequence>MCLCVASWQHIGVTLESYLVQCKMRANFIYHLENISIRSELKYAGITYLLKLVKKCMNKTFVKCIMIERPLCQEVKTGSLNH</sequence>
<accession>A0A0L8G5Y3</accession>
<gene>
    <name evidence="1" type="ORF">OCBIM_22039795mg</name>
</gene>
<organism evidence="1">
    <name type="scientific">Octopus bimaculoides</name>
    <name type="common">California two-spotted octopus</name>
    <dbReference type="NCBI Taxonomy" id="37653"/>
    <lineage>
        <taxon>Eukaryota</taxon>
        <taxon>Metazoa</taxon>
        <taxon>Spiralia</taxon>
        <taxon>Lophotrochozoa</taxon>
        <taxon>Mollusca</taxon>
        <taxon>Cephalopoda</taxon>
        <taxon>Coleoidea</taxon>
        <taxon>Octopodiformes</taxon>
        <taxon>Octopoda</taxon>
        <taxon>Incirrata</taxon>
        <taxon>Octopodidae</taxon>
        <taxon>Octopus</taxon>
    </lineage>
</organism>
<protein>
    <submittedName>
        <fullName evidence="1">Uncharacterized protein</fullName>
    </submittedName>
</protein>